<organism evidence="2">
    <name type="scientific">Solanum chacoense</name>
    <name type="common">Chaco potato</name>
    <dbReference type="NCBI Taxonomy" id="4108"/>
    <lineage>
        <taxon>Eukaryota</taxon>
        <taxon>Viridiplantae</taxon>
        <taxon>Streptophyta</taxon>
        <taxon>Embryophyta</taxon>
        <taxon>Tracheophyta</taxon>
        <taxon>Spermatophyta</taxon>
        <taxon>Magnoliopsida</taxon>
        <taxon>eudicotyledons</taxon>
        <taxon>Gunneridae</taxon>
        <taxon>Pentapetalae</taxon>
        <taxon>asterids</taxon>
        <taxon>lamiids</taxon>
        <taxon>Solanales</taxon>
        <taxon>Solanaceae</taxon>
        <taxon>Solanoideae</taxon>
        <taxon>Solaneae</taxon>
        <taxon>Solanum</taxon>
    </lineage>
</organism>
<proteinExistence type="predicted"/>
<dbReference type="EMBL" id="GEDG01026056">
    <property type="protein sequence ID" value="JAP14802.1"/>
    <property type="molecule type" value="Transcribed_RNA"/>
</dbReference>
<protein>
    <submittedName>
        <fullName evidence="2">Putative ovule protein</fullName>
    </submittedName>
</protein>
<dbReference type="AlphaFoldDB" id="A0A0V0H348"/>
<keyword evidence="1" id="KW-1133">Transmembrane helix</keyword>
<reference evidence="2" key="1">
    <citation type="submission" date="2015-12" db="EMBL/GenBank/DDBJ databases">
        <title>Gene expression during late stages of embryo sac development: a critical building block for successful pollen-pistil interactions.</title>
        <authorList>
            <person name="Liu Y."/>
            <person name="Joly V."/>
            <person name="Sabar M."/>
            <person name="Matton D.P."/>
        </authorList>
    </citation>
    <scope>NUCLEOTIDE SEQUENCE</scope>
</reference>
<name>A0A0V0H348_SOLCH</name>
<accession>A0A0V0H348</accession>
<feature type="transmembrane region" description="Helical" evidence="1">
    <location>
        <begin position="34"/>
        <end position="55"/>
    </location>
</feature>
<sequence>MGRGLNDCPIRSSWSRVVFYFMAVLWFHEHSCTLPLLSHFCSPLCTYVFGIYVIVIKSFLLKHQQEPFLCHGT</sequence>
<keyword evidence="1" id="KW-0812">Transmembrane</keyword>
<feature type="transmembrane region" description="Helical" evidence="1">
    <location>
        <begin position="12"/>
        <end position="28"/>
    </location>
</feature>
<evidence type="ECO:0000313" key="2">
    <source>
        <dbReference type="EMBL" id="JAP14802.1"/>
    </source>
</evidence>
<keyword evidence="1" id="KW-0472">Membrane</keyword>
<evidence type="ECO:0000256" key="1">
    <source>
        <dbReference type="SAM" id="Phobius"/>
    </source>
</evidence>